<reference evidence="4 5" key="1">
    <citation type="submission" date="2024-05" db="EMBL/GenBank/DDBJ databases">
        <authorList>
            <person name="Yi C."/>
        </authorList>
    </citation>
    <scope>NUCLEOTIDE SEQUENCE [LARGE SCALE GENOMIC DNA]</scope>
    <source>
        <strain evidence="4 5">XS13</strain>
    </source>
</reference>
<dbReference type="RefSeq" id="WP_309809375.1">
    <property type="nucleotide sequence ID" value="NZ_JBDXMX010000001.1"/>
</dbReference>
<dbReference type="InterPro" id="IPR042171">
    <property type="entry name" value="Acyl-CoA_hotdog"/>
</dbReference>
<evidence type="ECO:0000313" key="5">
    <source>
        <dbReference type="Proteomes" id="UP001484097"/>
    </source>
</evidence>
<evidence type="ECO:0000259" key="3">
    <source>
        <dbReference type="Pfam" id="PF20789"/>
    </source>
</evidence>
<name>A0ABV0IDQ1_9MICC</name>
<dbReference type="Gene3D" id="2.40.160.210">
    <property type="entry name" value="Acyl-CoA thioesterase, double hotdog domain"/>
    <property type="match status" value="1"/>
</dbReference>
<dbReference type="Pfam" id="PF13622">
    <property type="entry name" value="4HBT_3"/>
    <property type="match status" value="1"/>
</dbReference>
<accession>A0ABV0IDQ1</accession>
<sequence length="291" mass="31301">MTSSTTAGEAGHLSEAGHDVGANFQRTAPARAEAGVRTAEFDSVVHAQGVWRDDELHMAPVSGLMTAEILAHEPRPELRLARLSFEILGTLHFGPLTVTTRTVRPGRTIELVESTLAARGRDVLIARAWRLLTADTSDVAVTHDADLTPREECEPYPVMGERWPGGYIRSLQMRVAGDHSAGHGRCWSTTAVDMIAGEETVDLVRLMGMVDTANGVAAVLPNGPGGFAFPNVDLQVHLYREPVGPWLGYATTSNLGEDGIGVTSAVLHDERGAFGRSEQIQTVRRIPSGHD</sequence>
<dbReference type="InterPro" id="IPR049450">
    <property type="entry name" value="ACOT8-like_C"/>
</dbReference>
<dbReference type="InterPro" id="IPR029069">
    <property type="entry name" value="HotDog_dom_sf"/>
</dbReference>
<dbReference type="SUPFAM" id="SSF54637">
    <property type="entry name" value="Thioesterase/thiol ester dehydrase-isomerase"/>
    <property type="match status" value="1"/>
</dbReference>
<dbReference type="Proteomes" id="UP001484097">
    <property type="component" value="Unassembled WGS sequence"/>
</dbReference>
<keyword evidence="5" id="KW-1185">Reference proteome</keyword>
<protein>
    <submittedName>
        <fullName evidence="4">Thioesterase family protein</fullName>
    </submittedName>
</protein>
<dbReference type="Pfam" id="PF20789">
    <property type="entry name" value="4HBT_3C"/>
    <property type="match status" value="1"/>
</dbReference>
<evidence type="ECO:0000259" key="2">
    <source>
        <dbReference type="Pfam" id="PF13622"/>
    </source>
</evidence>
<gene>
    <name evidence="4" type="ORF">ABDK96_01210</name>
</gene>
<feature type="region of interest" description="Disordered" evidence="1">
    <location>
        <begin position="1"/>
        <end position="21"/>
    </location>
</feature>
<organism evidence="4 5">
    <name type="scientific">Citricoccus nitrophenolicus</name>
    <dbReference type="NCBI Taxonomy" id="863575"/>
    <lineage>
        <taxon>Bacteria</taxon>
        <taxon>Bacillati</taxon>
        <taxon>Actinomycetota</taxon>
        <taxon>Actinomycetes</taxon>
        <taxon>Micrococcales</taxon>
        <taxon>Micrococcaceae</taxon>
        <taxon>Citricoccus</taxon>
    </lineage>
</organism>
<feature type="domain" description="Acyl-CoA thioesterase-like C-terminal" evidence="3">
    <location>
        <begin position="151"/>
        <end position="280"/>
    </location>
</feature>
<proteinExistence type="predicted"/>
<feature type="domain" description="Acyl-CoA thioesterase-like N-terminal HotDog" evidence="2">
    <location>
        <begin position="55"/>
        <end position="130"/>
    </location>
</feature>
<dbReference type="EMBL" id="JBDXMX010000001">
    <property type="protein sequence ID" value="MEO9246298.1"/>
    <property type="molecule type" value="Genomic_DNA"/>
</dbReference>
<evidence type="ECO:0000313" key="4">
    <source>
        <dbReference type="EMBL" id="MEO9246298.1"/>
    </source>
</evidence>
<evidence type="ECO:0000256" key="1">
    <source>
        <dbReference type="SAM" id="MobiDB-lite"/>
    </source>
</evidence>
<dbReference type="InterPro" id="IPR049449">
    <property type="entry name" value="TesB_ACOT8-like_N"/>
</dbReference>
<comment type="caution">
    <text evidence="4">The sequence shown here is derived from an EMBL/GenBank/DDBJ whole genome shotgun (WGS) entry which is preliminary data.</text>
</comment>